<organism evidence="2 3">
    <name type="scientific">Dysgonomonas gadei ATCC BAA-286</name>
    <dbReference type="NCBI Taxonomy" id="742766"/>
    <lineage>
        <taxon>Bacteria</taxon>
        <taxon>Pseudomonadati</taxon>
        <taxon>Bacteroidota</taxon>
        <taxon>Bacteroidia</taxon>
        <taxon>Bacteroidales</taxon>
        <taxon>Dysgonomonadaceae</taxon>
        <taxon>Dysgonomonas</taxon>
    </lineage>
</organism>
<dbReference type="AlphaFoldDB" id="F5IWM6"/>
<dbReference type="STRING" id="742766.HMPREF9455_01493"/>
<name>F5IWM6_9BACT</name>
<dbReference type="OrthoDB" id="1036353at2"/>
<evidence type="ECO:0000313" key="2">
    <source>
        <dbReference type="EMBL" id="EGK02223.1"/>
    </source>
</evidence>
<comment type="caution">
    <text evidence="2">The sequence shown here is derived from an EMBL/GenBank/DDBJ whole genome shotgun (WGS) entry which is preliminary data.</text>
</comment>
<reference evidence="2 3" key="1">
    <citation type="submission" date="2011-04" db="EMBL/GenBank/DDBJ databases">
        <title>The Genome Sequence of Dysgonomonas gadei ATCC BAA-286.</title>
        <authorList>
            <consortium name="The Broad Institute Genome Sequencing Platform"/>
            <person name="Earl A."/>
            <person name="Ward D."/>
            <person name="Feldgarden M."/>
            <person name="Gevers D."/>
            <person name="Pudlo N."/>
            <person name="Martens E."/>
            <person name="Allen-Vercoe E."/>
            <person name="Young S.K."/>
            <person name="Zeng Q."/>
            <person name="Gargeya S."/>
            <person name="Fitzgerald M."/>
            <person name="Haas B."/>
            <person name="Abouelleil A."/>
            <person name="Alvarado L."/>
            <person name="Arachchi H.M."/>
            <person name="Berlin A."/>
            <person name="Brown A."/>
            <person name="Chapman S.B."/>
            <person name="Chen Z."/>
            <person name="Dunbar C."/>
            <person name="Freedman E."/>
            <person name="Gearin G."/>
            <person name="Gellesch M."/>
            <person name="Goldberg J."/>
            <person name="Griggs A."/>
            <person name="Gujja S."/>
            <person name="Heiman D."/>
            <person name="Howarth C."/>
            <person name="Larson L."/>
            <person name="Lui A."/>
            <person name="MacDonald P.J.P."/>
            <person name="Mehta T."/>
            <person name="Montmayeur A."/>
            <person name="Murphy C."/>
            <person name="Neiman D."/>
            <person name="Pearson M."/>
            <person name="Priest M."/>
            <person name="Roberts A."/>
            <person name="Saif S."/>
            <person name="Shea T."/>
            <person name="Shenoy N."/>
            <person name="Sisk P."/>
            <person name="Stolte C."/>
            <person name="Sykes S."/>
            <person name="Yandava C."/>
            <person name="Wortman J."/>
            <person name="Nusbaum C."/>
            <person name="Birren B."/>
        </authorList>
    </citation>
    <scope>NUCLEOTIDE SEQUENCE [LARGE SCALE GENOMIC DNA]</scope>
    <source>
        <strain evidence="2 3">ATCC BAA-286</strain>
    </source>
</reference>
<dbReference type="HOGENOM" id="CLU_088853_0_0_10"/>
<keyword evidence="1" id="KW-0812">Transmembrane</keyword>
<dbReference type="RefSeq" id="WP_006799008.1">
    <property type="nucleotide sequence ID" value="NZ_GL891981.1"/>
</dbReference>
<evidence type="ECO:0000256" key="1">
    <source>
        <dbReference type="SAM" id="Phobius"/>
    </source>
</evidence>
<dbReference type="PROSITE" id="PS51257">
    <property type="entry name" value="PROKAR_LIPOPROTEIN"/>
    <property type="match status" value="1"/>
</dbReference>
<evidence type="ECO:0000313" key="3">
    <source>
        <dbReference type="Proteomes" id="UP000004913"/>
    </source>
</evidence>
<accession>F5IWM6</accession>
<dbReference type="EMBL" id="ADLV01000018">
    <property type="protein sequence ID" value="EGK02223.1"/>
    <property type="molecule type" value="Genomic_DNA"/>
</dbReference>
<keyword evidence="1" id="KW-1133">Transmembrane helix</keyword>
<proteinExistence type="predicted"/>
<sequence>MRLTTKIVLGIIAAAFLIAIGCICYLSLNYDGGRKTGLILKEETAGIDISGQKVIEIYADTIPAKDGRGDKDKYYVIFDGLINIQPVTNEGDKGKLYIPEQLKEYLEISTVHDKTILRVKTAELLANHYKNGIPSPAAIRELNFTVYADSCVDIRSRVDGLRANVQGLKAGSINIDMLRGDLNIENCEADIITPAIRDWGSFVMKNSKTKVFNADLDYLQNWKIEQCDIDTENLTGSGNHNVEVQASECRVMNWNPKDEKASLNVSLGSDTARVVFP</sequence>
<gene>
    <name evidence="2" type="ORF">HMPREF9455_01493</name>
</gene>
<feature type="transmembrane region" description="Helical" evidence="1">
    <location>
        <begin position="7"/>
        <end position="28"/>
    </location>
</feature>
<evidence type="ECO:0008006" key="4">
    <source>
        <dbReference type="Google" id="ProtNLM"/>
    </source>
</evidence>
<dbReference type="Proteomes" id="UP000004913">
    <property type="component" value="Unassembled WGS sequence"/>
</dbReference>
<keyword evidence="1" id="KW-0472">Membrane</keyword>
<keyword evidence="3" id="KW-1185">Reference proteome</keyword>
<dbReference type="eggNOG" id="ENOG502ZT0D">
    <property type="taxonomic scope" value="Bacteria"/>
</dbReference>
<protein>
    <recommendedName>
        <fullName evidence="4">Adhesin domain-containing protein</fullName>
    </recommendedName>
</protein>